<keyword evidence="10" id="KW-1185">Reference proteome</keyword>
<protein>
    <recommendedName>
        <fullName evidence="2">histidine kinase</fullName>
        <ecNumber evidence="2">2.7.13.3</ecNumber>
    </recommendedName>
</protein>
<dbReference type="PROSITE" id="PS50110">
    <property type="entry name" value="RESPONSE_REGULATORY"/>
    <property type="match status" value="1"/>
</dbReference>
<evidence type="ECO:0000259" key="8">
    <source>
        <dbReference type="PROSITE" id="PS50110"/>
    </source>
</evidence>
<dbReference type="SUPFAM" id="SSF47384">
    <property type="entry name" value="Homodimeric domain of signal transducing histidine kinase"/>
    <property type="match status" value="1"/>
</dbReference>
<dbReference type="CDD" id="cd00082">
    <property type="entry name" value="HisKA"/>
    <property type="match status" value="1"/>
</dbReference>
<dbReference type="InterPro" id="IPR036097">
    <property type="entry name" value="HisK_dim/P_sf"/>
</dbReference>
<reference evidence="9" key="1">
    <citation type="journal article" date="2021" name="Front. Microbiol.">
        <title>Comprehensive Comparative Genomics and Phenotyping of Methylobacterium Species.</title>
        <authorList>
            <person name="Alessa O."/>
            <person name="Ogura Y."/>
            <person name="Fujitani Y."/>
            <person name="Takami H."/>
            <person name="Hayashi T."/>
            <person name="Sahin N."/>
            <person name="Tani A."/>
        </authorList>
    </citation>
    <scope>NUCLEOTIDE SEQUENCE</scope>
    <source>
        <strain evidence="9">DSM 14458</strain>
    </source>
</reference>
<keyword evidence="5" id="KW-0418">Kinase</keyword>
<dbReference type="Proteomes" id="UP001055093">
    <property type="component" value="Unassembled WGS sequence"/>
</dbReference>
<evidence type="ECO:0000256" key="1">
    <source>
        <dbReference type="ARBA" id="ARBA00000085"/>
    </source>
</evidence>
<evidence type="ECO:0000313" key="10">
    <source>
        <dbReference type="Proteomes" id="UP001055093"/>
    </source>
</evidence>
<dbReference type="CDD" id="cd00075">
    <property type="entry name" value="HATPase"/>
    <property type="match status" value="1"/>
</dbReference>
<dbReference type="InterPro" id="IPR050351">
    <property type="entry name" value="BphY/WalK/GraS-like"/>
</dbReference>
<dbReference type="InterPro" id="IPR021800">
    <property type="entry name" value="DUF3369"/>
</dbReference>
<comment type="caution">
    <text evidence="9">The sequence shown here is derived from an EMBL/GenBank/DDBJ whole genome shotgun (WGS) entry which is preliminary data.</text>
</comment>
<dbReference type="SMART" id="SM00388">
    <property type="entry name" value="HisKA"/>
    <property type="match status" value="1"/>
</dbReference>
<dbReference type="Pfam" id="PF02518">
    <property type="entry name" value="HATPase_c"/>
    <property type="match status" value="1"/>
</dbReference>
<dbReference type="Gene3D" id="3.30.450.40">
    <property type="match status" value="1"/>
</dbReference>
<dbReference type="InterPro" id="IPR029016">
    <property type="entry name" value="GAF-like_dom_sf"/>
</dbReference>
<dbReference type="SMART" id="SM00448">
    <property type="entry name" value="REC"/>
    <property type="match status" value="1"/>
</dbReference>
<reference evidence="9" key="2">
    <citation type="submission" date="2021-08" db="EMBL/GenBank/DDBJ databases">
        <authorList>
            <person name="Tani A."/>
            <person name="Ola A."/>
            <person name="Ogura Y."/>
            <person name="Katsura K."/>
            <person name="Hayashi T."/>
        </authorList>
    </citation>
    <scope>NUCLEOTIDE SEQUENCE</scope>
    <source>
        <strain evidence="9">DSM 14458</strain>
    </source>
</reference>
<dbReference type="SMART" id="SM00387">
    <property type="entry name" value="HATPase_c"/>
    <property type="match status" value="1"/>
</dbReference>
<dbReference type="InterPro" id="IPR036890">
    <property type="entry name" value="HATPase_C_sf"/>
</dbReference>
<feature type="domain" description="Response regulatory" evidence="8">
    <location>
        <begin position="24"/>
        <end position="148"/>
    </location>
</feature>
<evidence type="ECO:0000313" key="9">
    <source>
        <dbReference type="EMBL" id="GJE76724.1"/>
    </source>
</evidence>
<dbReference type="EC" id="2.7.13.3" evidence="2"/>
<dbReference type="Pfam" id="PF00072">
    <property type="entry name" value="Response_reg"/>
    <property type="match status" value="1"/>
</dbReference>
<organism evidence="9 10">
    <name type="scientific">Methylorubrum suomiense</name>
    <dbReference type="NCBI Taxonomy" id="144191"/>
    <lineage>
        <taxon>Bacteria</taxon>
        <taxon>Pseudomonadati</taxon>
        <taxon>Pseudomonadota</taxon>
        <taxon>Alphaproteobacteria</taxon>
        <taxon>Hyphomicrobiales</taxon>
        <taxon>Methylobacteriaceae</taxon>
        <taxon>Methylorubrum</taxon>
    </lineage>
</organism>
<dbReference type="InterPro" id="IPR001789">
    <property type="entry name" value="Sig_transdc_resp-reg_receiver"/>
</dbReference>
<dbReference type="RefSeq" id="WP_137828396.1">
    <property type="nucleotide sequence ID" value="NZ_BPRE01000010.1"/>
</dbReference>
<dbReference type="Pfam" id="PF00512">
    <property type="entry name" value="HisKA"/>
    <property type="match status" value="1"/>
</dbReference>
<dbReference type="PANTHER" id="PTHR42878:SF15">
    <property type="entry name" value="BACTERIOPHYTOCHROME"/>
    <property type="match status" value="1"/>
</dbReference>
<dbReference type="Gene3D" id="1.10.287.130">
    <property type="match status" value="1"/>
</dbReference>
<dbReference type="Pfam" id="PF11849">
    <property type="entry name" value="DUF3369"/>
    <property type="match status" value="1"/>
</dbReference>
<name>A0ABQ4UY31_9HYPH</name>
<dbReference type="InterPro" id="IPR003594">
    <property type="entry name" value="HATPase_dom"/>
</dbReference>
<feature type="modified residue" description="4-aspartylphosphate" evidence="6">
    <location>
        <position position="79"/>
    </location>
</feature>
<sequence length="588" mass="63788">MDDDLLHLVPDEDPAVGPRVGAWTIALVDDDPAVHEGTRYALSGYELDGRGLEILSAYSAAEARLLLAERRDVAIVLLDVVMETDDAGLKLVDYIRRELREETTRIILRTGQPGQAPERRVIVDYDINDYKAKTELTADRLFTSLTAALRAYQQLKRLDETRRGLEIIIDAAPMLLDQKSMQRLAEGVLTQVASLLNADCAGILVLREGNEADHSASRFSVLAGSGLYGGYVGRAPDALAPDIRPVVEEAFAARRHSFGEHWSTLYVHTASGSEIVALIDTDRPLSDTDRALITLLTGRLSIAFDNVILYERLQRANVTLEQRVLERTAELIRANRRLALQRSDLRRANNLKTEILGTIAHDLKNPLAVILGRSEMLTDLIGMEPEAGQPAPPPARAAMATQVEHVRASATRLIDMIDSLMADAMNDALDITLRREPVDLAGLAREVCEANRPLAEAKGQCLTTALPAELFVCGDAERLREAVDNLVSNAIKYSHPGGAIAVAVRQETGATVCAVTDEGPGLSPEDAARLFGRFQRLSAKPTGGEGSTGLGLSIVKRIAELHGGRAEAFSDGPGQGATFLVRLPDEAM</sequence>
<gene>
    <name evidence="9" type="primary">sasA_12</name>
    <name evidence="9" type="ORF">BGCPKDLD_3322</name>
</gene>
<evidence type="ECO:0000259" key="7">
    <source>
        <dbReference type="PROSITE" id="PS50109"/>
    </source>
</evidence>
<evidence type="ECO:0000256" key="6">
    <source>
        <dbReference type="PROSITE-ProRule" id="PRU00169"/>
    </source>
</evidence>
<dbReference type="InterPro" id="IPR005467">
    <property type="entry name" value="His_kinase_dom"/>
</dbReference>
<dbReference type="PRINTS" id="PR00344">
    <property type="entry name" value="BCTRLSENSOR"/>
</dbReference>
<evidence type="ECO:0000256" key="3">
    <source>
        <dbReference type="ARBA" id="ARBA00022553"/>
    </source>
</evidence>
<dbReference type="EMBL" id="BPRE01000010">
    <property type="protein sequence ID" value="GJE76724.1"/>
    <property type="molecule type" value="Genomic_DNA"/>
</dbReference>
<dbReference type="InterPro" id="IPR003661">
    <property type="entry name" value="HisK_dim/P_dom"/>
</dbReference>
<keyword evidence="4" id="KW-0808">Transferase</keyword>
<dbReference type="PANTHER" id="PTHR42878">
    <property type="entry name" value="TWO-COMPONENT HISTIDINE KINASE"/>
    <property type="match status" value="1"/>
</dbReference>
<proteinExistence type="predicted"/>
<evidence type="ECO:0000256" key="2">
    <source>
        <dbReference type="ARBA" id="ARBA00012438"/>
    </source>
</evidence>
<dbReference type="Gene3D" id="3.30.565.10">
    <property type="entry name" value="Histidine kinase-like ATPase, C-terminal domain"/>
    <property type="match status" value="1"/>
</dbReference>
<evidence type="ECO:0000256" key="5">
    <source>
        <dbReference type="ARBA" id="ARBA00022777"/>
    </source>
</evidence>
<keyword evidence="3 6" id="KW-0597">Phosphoprotein</keyword>
<dbReference type="SUPFAM" id="SSF55781">
    <property type="entry name" value="GAF domain-like"/>
    <property type="match status" value="1"/>
</dbReference>
<dbReference type="Gene3D" id="3.40.50.2300">
    <property type="match status" value="1"/>
</dbReference>
<dbReference type="InterPro" id="IPR004358">
    <property type="entry name" value="Sig_transdc_His_kin-like_C"/>
</dbReference>
<accession>A0ABQ4UY31</accession>
<dbReference type="SUPFAM" id="SSF55874">
    <property type="entry name" value="ATPase domain of HSP90 chaperone/DNA topoisomerase II/histidine kinase"/>
    <property type="match status" value="1"/>
</dbReference>
<dbReference type="PROSITE" id="PS50109">
    <property type="entry name" value="HIS_KIN"/>
    <property type="match status" value="1"/>
</dbReference>
<dbReference type="SUPFAM" id="SSF52172">
    <property type="entry name" value="CheY-like"/>
    <property type="match status" value="1"/>
</dbReference>
<feature type="domain" description="Histidine kinase" evidence="7">
    <location>
        <begin position="358"/>
        <end position="587"/>
    </location>
</feature>
<dbReference type="InterPro" id="IPR011006">
    <property type="entry name" value="CheY-like_superfamily"/>
</dbReference>
<comment type="catalytic activity">
    <reaction evidence="1">
        <text>ATP + protein L-histidine = ADP + protein N-phospho-L-histidine.</text>
        <dbReference type="EC" id="2.7.13.3"/>
    </reaction>
</comment>
<evidence type="ECO:0000256" key="4">
    <source>
        <dbReference type="ARBA" id="ARBA00022679"/>
    </source>
</evidence>